<keyword evidence="3" id="KW-1185">Reference proteome</keyword>
<dbReference type="InterPro" id="IPR000477">
    <property type="entry name" value="RT_dom"/>
</dbReference>
<accession>A0A3B3TFJ6</accession>
<dbReference type="PROSITE" id="PS50878">
    <property type="entry name" value="RT_POL"/>
    <property type="match status" value="1"/>
</dbReference>
<dbReference type="SUPFAM" id="SSF56672">
    <property type="entry name" value="DNA/RNA polymerases"/>
    <property type="match status" value="1"/>
</dbReference>
<reference evidence="2" key="2">
    <citation type="submission" date="2025-09" db="UniProtKB">
        <authorList>
            <consortium name="Ensembl"/>
        </authorList>
    </citation>
    <scope>IDENTIFICATION</scope>
</reference>
<dbReference type="GeneTree" id="ENSGT01030000234565"/>
<dbReference type="Pfam" id="PF00078">
    <property type="entry name" value="RVT_1"/>
    <property type="match status" value="1"/>
</dbReference>
<evidence type="ECO:0000259" key="1">
    <source>
        <dbReference type="PROSITE" id="PS50878"/>
    </source>
</evidence>
<name>A0A3B3TFJ6_9TELE</name>
<reference evidence="2" key="1">
    <citation type="submission" date="2025-08" db="UniProtKB">
        <authorList>
            <consortium name="Ensembl"/>
        </authorList>
    </citation>
    <scope>IDENTIFICATION</scope>
</reference>
<dbReference type="PANTHER" id="PTHR33332">
    <property type="entry name" value="REVERSE TRANSCRIPTASE DOMAIN-CONTAINING PROTEIN"/>
    <property type="match status" value="1"/>
</dbReference>
<dbReference type="Proteomes" id="UP000261540">
    <property type="component" value="Unplaced"/>
</dbReference>
<dbReference type="STRING" id="1676925.ENSPKIP00000042072"/>
<dbReference type="Ensembl" id="ENSPKIT00000023796.1">
    <property type="protein sequence ID" value="ENSPKIP00000042072.1"/>
    <property type="gene ID" value="ENSPKIG00000018770.1"/>
</dbReference>
<dbReference type="CDD" id="cd01650">
    <property type="entry name" value="RT_nLTR_like"/>
    <property type="match status" value="1"/>
</dbReference>
<dbReference type="AlphaFoldDB" id="A0A3B3TFJ6"/>
<protein>
    <recommendedName>
        <fullName evidence="1">Reverse transcriptase domain-containing protein</fullName>
    </recommendedName>
</protein>
<sequence length="239" mass="26450">MQSGFRQGHSTITAVTSVTTDIITALDNKKSCAALFIDLSKAFDTVDHHLLLQRLKSIGFSHTVLNWFSNYLSGRTQCVAVDNFISPLLVVIMGVPHGSVLGPVLFSIYINNLGLDLIPSKVHFYADDTILYTSASSLLEAVSYLQSAFNQVQKSLVGLKLVLNAKKTKFMVFTRSHLLSEYTILTENGAPIERVSSYKYLGIWLDDKLSFGVHIESLLKKFRPKLGSHALVCTHENVA</sequence>
<organism evidence="2 3">
    <name type="scientific">Paramormyrops kingsleyae</name>
    <dbReference type="NCBI Taxonomy" id="1676925"/>
    <lineage>
        <taxon>Eukaryota</taxon>
        <taxon>Metazoa</taxon>
        <taxon>Chordata</taxon>
        <taxon>Craniata</taxon>
        <taxon>Vertebrata</taxon>
        <taxon>Euteleostomi</taxon>
        <taxon>Actinopterygii</taxon>
        <taxon>Neopterygii</taxon>
        <taxon>Teleostei</taxon>
        <taxon>Osteoglossocephala</taxon>
        <taxon>Osteoglossomorpha</taxon>
        <taxon>Osteoglossiformes</taxon>
        <taxon>Mormyridae</taxon>
        <taxon>Paramormyrops</taxon>
    </lineage>
</organism>
<evidence type="ECO:0000313" key="2">
    <source>
        <dbReference type="Ensembl" id="ENSPKIP00000042072.1"/>
    </source>
</evidence>
<proteinExistence type="predicted"/>
<dbReference type="InterPro" id="IPR043502">
    <property type="entry name" value="DNA/RNA_pol_sf"/>
</dbReference>
<feature type="domain" description="Reverse transcriptase" evidence="1">
    <location>
        <begin position="1"/>
        <end position="205"/>
    </location>
</feature>
<evidence type="ECO:0000313" key="3">
    <source>
        <dbReference type="Proteomes" id="UP000261540"/>
    </source>
</evidence>